<gene>
    <name evidence="2" type="ORF">IAD28_03255</name>
</gene>
<protein>
    <submittedName>
        <fullName evidence="2">ABC-2 family transporter protein</fullName>
    </submittedName>
</protein>
<reference evidence="2" key="2">
    <citation type="journal article" date="2021" name="PeerJ">
        <title>Extensive microbial diversity within the chicken gut microbiome revealed by metagenomics and culture.</title>
        <authorList>
            <person name="Gilroy R."/>
            <person name="Ravi A."/>
            <person name="Getino M."/>
            <person name="Pursley I."/>
            <person name="Horton D.L."/>
            <person name="Alikhan N.F."/>
            <person name="Baker D."/>
            <person name="Gharbi K."/>
            <person name="Hall N."/>
            <person name="Watson M."/>
            <person name="Adriaenssens E.M."/>
            <person name="Foster-Nyarko E."/>
            <person name="Jarju S."/>
            <person name="Secka A."/>
            <person name="Antonio M."/>
            <person name="Oren A."/>
            <person name="Chaudhuri R.R."/>
            <person name="La Ragione R."/>
            <person name="Hildebrand F."/>
            <person name="Pallen M.J."/>
        </authorList>
    </citation>
    <scope>NUCLEOTIDE SEQUENCE</scope>
    <source>
        <strain evidence="2">1370</strain>
    </source>
</reference>
<feature type="transmembrane region" description="Helical" evidence="1">
    <location>
        <begin position="55"/>
        <end position="76"/>
    </location>
</feature>
<proteinExistence type="predicted"/>
<accession>A0A9D1NQZ9</accession>
<reference evidence="2" key="1">
    <citation type="submission" date="2020-10" db="EMBL/GenBank/DDBJ databases">
        <authorList>
            <person name="Gilroy R."/>
        </authorList>
    </citation>
    <scope>NUCLEOTIDE SEQUENCE</scope>
    <source>
        <strain evidence="2">1370</strain>
    </source>
</reference>
<feature type="transmembrane region" description="Helical" evidence="1">
    <location>
        <begin position="144"/>
        <end position="170"/>
    </location>
</feature>
<feature type="transmembrane region" description="Helical" evidence="1">
    <location>
        <begin position="228"/>
        <end position="250"/>
    </location>
</feature>
<evidence type="ECO:0000256" key="1">
    <source>
        <dbReference type="SAM" id="Phobius"/>
    </source>
</evidence>
<dbReference type="InterPro" id="IPR010390">
    <property type="entry name" value="ABC-2_transporter-like"/>
</dbReference>
<evidence type="ECO:0000313" key="2">
    <source>
        <dbReference type="EMBL" id="HIV10698.1"/>
    </source>
</evidence>
<dbReference type="Pfam" id="PF06182">
    <property type="entry name" value="ABC2_membrane_6"/>
    <property type="match status" value="1"/>
</dbReference>
<dbReference type="EMBL" id="DVOL01000044">
    <property type="protein sequence ID" value="HIV10698.1"/>
    <property type="molecule type" value="Genomic_DNA"/>
</dbReference>
<keyword evidence="1" id="KW-0812">Transmembrane</keyword>
<dbReference type="AlphaFoldDB" id="A0A9D1NQZ9"/>
<sequence length="258" mass="29460">MRLYFKYLRMLVRSQLEYRESFIMTLLGQFLVSFSAFLGIYFILMRFHTVRDYTFPEILICFSSVLASFSLAECFARGFDAFPRLIKSGSLDRILLRPRGVAFQVLTSNLELSRAGRLLQAIFMLIYAVPRCGVVWTADKIATLAVMIAGGVLVFTALFILYAGFSFFTIEGLEFMNLFTDGVREFGQYPLSIYGEGVLKLFTYVIPVALFQYYPFLYLVGRSDDKRLALLPILGAVFILPCSLFFRLGLRRYKSTGS</sequence>
<comment type="caution">
    <text evidence="2">The sequence shown here is derived from an EMBL/GenBank/DDBJ whole genome shotgun (WGS) entry which is preliminary data.</text>
</comment>
<feature type="transmembrane region" description="Helical" evidence="1">
    <location>
        <begin position="118"/>
        <end position="138"/>
    </location>
</feature>
<keyword evidence="1" id="KW-0472">Membrane</keyword>
<organism evidence="2 3">
    <name type="scientific">Candidatus Faeciplasma avium</name>
    <dbReference type="NCBI Taxonomy" id="2840798"/>
    <lineage>
        <taxon>Bacteria</taxon>
        <taxon>Bacillati</taxon>
        <taxon>Bacillota</taxon>
        <taxon>Clostridia</taxon>
        <taxon>Eubacteriales</taxon>
        <taxon>Oscillospiraceae</taxon>
        <taxon>Oscillospiraceae incertae sedis</taxon>
        <taxon>Candidatus Faeciplasma</taxon>
    </lineage>
</organism>
<feature type="transmembrane region" description="Helical" evidence="1">
    <location>
        <begin position="21"/>
        <end position="43"/>
    </location>
</feature>
<dbReference type="PANTHER" id="PTHR36833">
    <property type="entry name" value="SLR0610 PROTEIN-RELATED"/>
    <property type="match status" value="1"/>
</dbReference>
<keyword evidence="1" id="KW-1133">Transmembrane helix</keyword>
<name>A0A9D1NQZ9_9FIRM</name>
<dbReference type="PANTHER" id="PTHR36833:SF1">
    <property type="entry name" value="INTEGRAL MEMBRANE TRANSPORT PROTEIN"/>
    <property type="match status" value="1"/>
</dbReference>
<evidence type="ECO:0000313" key="3">
    <source>
        <dbReference type="Proteomes" id="UP000823960"/>
    </source>
</evidence>
<dbReference type="Proteomes" id="UP000823960">
    <property type="component" value="Unassembled WGS sequence"/>
</dbReference>
<feature type="transmembrane region" description="Helical" evidence="1">
    <location>
        <begin position="191"/>
        <end position="216"/>
    </location>
</feature>